<proteinExistence type="inferred from homology"/>
<organism evidence="3 4">
    <name type="scientific">Candidatus Pseudogracilibacillus intestinigallinarum</name>
    <dbReference type="NCBI Taxonomy" id="2838742"/>
    <lineage>
        <taxon>Bacteria</taxon>
        <taxon>Bacillati</taxon>
        <taxon>Bacillota</taxon>
        <taxon>Bacilli</taxon>
        <taxon>Bacillales</taxon>
        <taxon>Bacillaceae</taxon>
        <taxon>Pseudogracilibacillus</taxon>
    </lineage>
</organism>
<reference evidence="3" key="2">
    <citation type="submission" date="2021-04" db="EMBL/GenBank/DDBJ databases">
        <authorList>
            <person name="Gilroy R."/>
        </authorList>
    </citation>
    <scope>NUCLEOTIDE SEQUENCE</scope>
    <source>
        <strain evidence="3">CHK169-2315</strain>
    </source>
</reference>
<dbReference type="Proteomes" id="UP000823937">
    <property type="component" value="Unassembled WGS sequence"/>
</dbReference>
<name>A0A9D1PKD1_9BACI</name>
<gene>
    <name evidence="3" type="ORF">H9895_00595</name>
</gene>
<protein>
    <submittedName>
        <fullName evidence="3">DnaD domain protein</fullName>
    </submittedName>
</protein>
<dbReference type="EMBL" id="DXHX01000010">
    <property type="protein sequence ID" value="HIV73562.1"/>
    <property type="molecule type" value="Genomic_DNA"/>
</dbReference>
<dbReference type="InterPro" id="IPR006343">
    <property type="entry name" value="DnaB/C_C"/>
</dbReference>
<reference evidence="3" key="1">
    <citation type="journal article" date="2021" name="PeerJ">
        <title>Extensive microbial diversity within the chicken gut microbiome revealed by metagenomics and culture.</title>
        <authorList>
            <person name="Gilroy R."/>
            <person name="Ravi A."/>
            <person name="Getino M."/>
            <person name="Pursley I."/>
            <person name="Horton D.L."/>
            <person name="Alikhan N.F."/>
            <person name="Baker D."/>
            <person name="Gharbi K."/>
            <person name="Hall N."/>
            <person name="Watson M."/>
            <person name="Adriaenssens E.M."/>
            <person name="Foster-Nyarko E."/>
            <person name="Jarju S."/>
            <person name="Secka A."/>
            <person name="Antonio M."/>
            <person name="Oren A."/>
            <person name="Chaudhuri R.R."/>
            <person name="La Ragione R."/>
            <person name="Hildebrand F."/>
            <person name="Pallen M.J."/>
        </authorList>
    </citation>
    <scope>NUCLEOTIDE SEQUENCE</scope>
    <source>
        <strain evidence="3">CHK169-2315</strain>
    </source>
</reference>
<comment type="caution">
    <text evidence="3">The sequence shown here is derived from an EMBL/GenBank/DDBJ whole genome shotgun (WGS) entry which is preliminary data.</text>
</comment>
<evidence type="ECO:0000313" key="3">
    <source>
        <dbReference type="EMBL" id="HIV73562.1"/>
    </source>
</evidence>
<dbReference type="Pfam" id="PF07261">
    <property type="entry name" value="DnaB_2"/>
    <property type="match status" value="1"/>
</dbReference>
<feature type="domain" description="DnaB/C C-terminal" evidence="2">
    <location>
        <begin position="28"/>
        <end position="92"/>
    </location>
</feature>
<accession>A0A9D1PKD1</accession>
<comment type="similarity">
    <text evidence="1">Belongs to the DnaB/DnaD family.</text>
</comment>
<evidence type="ECO:0000313" key="4">
    <source>
        <dbReference type="Proteomes" id="UP000823937"/>
    </source>
</evidence>
<dbReference type="AlphaFoldDB" id="A0A9D1PKD1"/>
<evidence type="ECO:0000259" key="2">
    <source>
        <dbReference type="Pfam" id="PF07261"/>
    </source>
</evidence>
<evidence type="ECO:0000256" key="1">
    <source>
        <dbReference type="ARBA" id="ARBA00093462"/>
    </source>
</evidence>
<sequence length="141" mass="16681">MIEEQKMDQFIEYIEAITPEELIGELTQNKPTKSDLDIITGIREQGVTDPVVNAILHYMLLINRNISWPYIHKLTNYFVRQEIDTAREAIKYFQKQHEQMKRQNNPKTHIDESTLRANIIQAIEKGYNNEQLGQYVRSLFE</sequence>